<sequence length="126" mass="13352">MAGDGAKAALITMVVAATVVVLTESAVTCKLVVSSLTPCATYLIRGGQIPTKCCNGVKSLYADADTKQDRQMACKCMEQAAKLVPGIKIKFAGELPEKCDVHIPYKITPTFNCSTNHESEADVEAL</sequence>
<dbReference type="AlphaFoldDB" id="A0A5N6PDP7"/>
<dbReference type="InterPro" id="IPR016140">
    <property type="entry name" value="Bifunc_inhib/LTP/seed_store"/>
</dbReference>
<evidence type="ECO:0000313" key="7">
    <source>
        <dbReference type="EMBL" id="KAD6120301.1"/>
    </source>
</evidence>
<dbReference type="InterPro" id="IPR036312">
    <property type="entry name" value="Bifun_inhib/LTP/seed_sf"/>
</dbReference>
<feature type="chain" id="PRO_5024423365" description="Non-specific lipid-transfer protein" evidence="5">
    <location>
        <begin position="26"/>
        <end position="126"/>
    </location>
</feature>
<comment type="caution">
    <text evidence="7">The sequence shown here is derived from an EMBL/GenBank/DDBJ whole genome shotgun (WGS) entry which is preliminary data.</text>
</comment>
<keyword evidence="2 4" id="KW-0813">Transport</keyword>
<evidence type="ECO:0000256" key="4">
    <source>
        <dbReference type="RuleBase" id="RU000628"/>
    </source>
</evidence>
<evidence type="ECO:0000256" key="5">
    <source>
        <dbReference type="SAM" id="SignalP"/>
    </source>
</evidence>
<evidence type="ECO:0000259" key="6">
    <source>
        <dbReference type="SMART" id="SM00499"/>
    </source>
</evidence>
<dbReference type="Pfam" id="PF00234">
    <property type="entry name" value="Tryp_alpha_amyl"/>
    <property type="match status" value="1"/>
</dbReference>
<proteinExistence type="inferred from homology"/>
<dbReference type="PANTHER" id="PTHR33076">
    <property type="entry name" value="NON-SPECIFIC LIPID-TRANSFER PROTEIN 2-RELATED"/>
    <property type="match status" value="1"/>
</dbReference>
<dbReference type="SUPFAM" id="SSF47699">
    <property type="entry name" value="Bifunctional inhibitor/lipid-transfer protein/seed storage 2S albumin"/>
    <property type="match status" value="1"/>
</dbReference>
<feature type="domain" description="Bifunctional inhibitor/plant lipid transfer protein/seed storage helical" evidence="6">
    <location>
        <begin position="29"/>
        <end position="113"/>
    </location>
</feature>
<keyword evidence="3 4" id="KW-0446">Lipid-binding</keyword>
<dbReference type="Proteomes" id="UP000326396">
    <property type="component" value="Linkage Group LG13"/>
</dbReference>
<comment type="similarity">
    <text evidence="1 4">Belongs to the plant LTP family.</text>
</comment>
<dbReference type="OrthoDB" id="1890443at2759"/>
<keyword evidence="5" id="KW-0732">Signal</keyword>
<dbReference type="InterPro" id="IPR000528">
    <property type="entry name" value="Plant_nsLTP"/>
</dbReference>
<accession>A0A5N6PDP7</accession>
<evidence type="ECO:0000256" key="1">
    <source>
        <dbReference type="ARBA" id="ARBA00009748"/>
    </source>
</evidence>
<dbReference type="PRINTS" id="PR00382">
    <property type="entry name" value="LIPIDTRNSFER"/>
</dbReference>
<dbReference type="CDD" id="cd01960">
    <property type="entry name" value="nsLTP1"/>
    <property type="match status" value="1"/>
</dbReference>
<dbReference type="GO" id="GO:0008289">
    <property type="term" value="F:lipid binding"/>
    <property type="evidence" value="ECO:0007669"/>
    <property type="project" value="UniProtKB-KW"/>
</dbReference>
<feature type="signal peptide" evidence="5">
    <location>
        <begin position="1"/>
        <end position="25"/>
    </location>
</feature>
<evidence type="ECO:0000313" key="8">
    <source>
        <dbReference type="Proteomes" id="UP000326396"/>
    </source>
</evidence>
<name>A0A5N6PDP7_9ASTR</name>
<reference evidence="7 8" key="1">
    <citation type="submission" date="2019-05" db="EMBL/GenBank/DDBJ databases">
        <title>Mikania micrantha, genome provides insights into the molecular mechanism of rapid growth.</title>
        <authorList>
            <person name="Liu B."/>
        </authorList>
    </citation>
    <scope>NUCLEOTIDE SEQUENCE [LARGE SCALE GENOMIC DNA]</scope>
    <source>
        <strain evidence="7">NLD-2019</strain>
        <tissue evidence="7">Leaf</tissue>
    </source>
</reference>
<gene>
    <name evidence="7" type="ORF">E3N88_11572</name>
</gene>
<dbReference type="SMART" id="SM00499">
    <property type="entry name" value="AAI"/>
    <property type="match status" value="1"/>
</dbReference>
<protein>
    <recommendedName>
        <fullName evidence="4">Non-specific lipid-transfer protein</fullName>
    </recommendedName>
</protein>
<dbReference type="EMBL" id="SZYD01000005">
    <property type="protein sequence ID" value="KAD6120301.1"/>
    <property type="molecule type" value="Genomic_DNA"/>
</dbReference>
<evidence type="ECO:0000256" key="2">
    <source>
        <dbReference type="ARBA" id="ARBA00022448"/>
    </source>
</evidence>
<organism evidence="7 8">
    <name type="scientific">Mikania micrantha</name>
    <name type="common">bitter vine</name>
    <dbReference type="NCBI Taxonomy" id="192012"/>
    <lineage>
        <taxon>Eukaryota</taxon>
        <taxon>Viridiplantae</taxon>
        <taxon>Streptophyta</taxon>
        <taxon>Embryophyta</taxon>
        <taxon>Tracheophyta</taxon>
        <taxon>Spermatophyta</taxon>
        <taxon>Magnoliopsida</taxon>
        <taxon>eudicotyledons</taxon>
        <taxon>Gunneridae</taxon>
        <taxon>Pentapetalae</taxon>
        <taxon>asterids</taxon>
        <taxon>campanulids</taxon>
        <taxon>Asterales</taxon>
        <taxon>Asteraceae</taxon>
        <taxon>Asteroideae</taxon>
        <taxon>Heliantheae alliance</taxon>
        <taxon>Eupatorieae</taxon>
        <taxon>Mikania</taxon>
    </lineage>
</organism>
<comment type="function">
    <text evidence="4">Plant non-specific lipid-transfer proteins transfer phospholipids as well as galactolipids across membranes. May play a role in wax or cutin deposition in the cell walls of expanding epidermal cells and certain secretory tissues.</text>
</comment>
<keyword evidence="8" id="KW-1185">Reference proteome</keyword>
<evidence type="ECO:0000256" key="3">
    <source>
        <dbReference type="ARBA" id="ARBA00023121"/>
    </source>
</evidence>
<dbReference type="GO" id="GO:0006869">
    <property type="term" value="P:lipid transport"/>
    <property type="evidence" value="ECO:0007669"/>
    <property type="project" value="InterPro"/>
</dbReference>
<dbReference type="Gene3D" id="1.10.110.10">
    <property type="entry name" value="Plant lipid-transfer and hydrophobic proteins"/>
    <property type="match status" value="1"/>
</dbReference>